<dbReference type="RefSeq" id="WP_073884285.1">
    <property type="nucleotide sequence ID" value="NZ_CAURZS010000004.1"/>
</dbReference>
<proteinExistence type="predicted"/>
<evidence type="ECO:0008006" key="3">
    <source>
        <dbReference type="Google" id="ProtNLM"/>
    </source>
</evidence>
<dbReference type="InterPro" id="IPR034660">
    <property type="entry name" value="DinB/YfiT-like"/>
</dbReference>
<evidence type="ECO:0000313" key="1">
    <source>
        <dbReference type="EMBL" id="CUU66518.1"/>
    </source>
</evidence>
<dbReference type="EMBL" id="FAUH01000012">
    <property type="protein sequence ID" value="CUU66518.1"/>
    <property type="molecule type" value="Genomic_DNA"/>
</dbReference>
<reference evidence="2" key="1">
    <citation type="submission" date="2015-11" db="EMBL/GenBank/DDBJ databases">
        <authorList>
            <person name="Dugat-Bony E."/>
        </authorList>
    </citation>
    <scope>NUCLEOTIDE SEQUENCE [LARGE SCALE GENOMIC DNA]</scope>
    <source>
        <strain evidence="2">Mu292</strain>
    </source>
</reference>
<sequence length="163" mass="17417">MDTSVTGHPALLDAFLGVAAELLDGVDAALDTLDDSTVNGSPVPGTVNSPFALVAHIHGMAQFWGGAFAAGEDLPPRDRDAEFEATGTVDEAHHLTAELRDRLPGWATVAVTDGIRNRSAKGTSRKDAAFVTPEWVLDHMLREMSQHLGHLEVCRDILLAGRQ</sequence>
<accession>A0A0X2NP16</accession>
<dbReference type="Pfam" id="PF04978">
    <property type="entry name" value="MST"/>
    <property type="match status" value="1"/>
</dbReference>
<protein>
    <recommendedName>
        <fullName evidence="3">DUF664 domain-containing protein</fullName>
    </recommendedName>
</protein>
<gene>
    <name evidence="1" type="ORF">CVAR292_01863</name>
</gene>
<keyword evidence="2" id="KW-1185">Reference proteome</keyword>
<dbReference type="SUPFAM" id="SSF109854">
    <property type="entry name" value="DinB/YfiT-like putative metalloenzymes"/>
    <property type="match status" value="1"/>
</dbReference>
<evidence type="ECO:0000313" key="2">
    <source>
        <dbReference type="Proteomes" id="UP000182498"/>
    </source>
</evidence>
<organism evidence="1 2">
    <name type="scientific">Corynebacterium variabile</name>
    <dbReference type="NCBI Taxonomy" id="1727"/>
    <lineage>
        <taxon>Bacteria</taxon>
        <taxon>Bacillati</taxon>
        <taxon>Actinomycetota</taxon>
        <taxon>Actinomycetes</taxon>
        <taxon>Mycobacteriales</taxon>
        <taxon>Corynebacteriaceae</taxon>
        <taxon>Corynebacterium</taxon>
    </lineage>
</organism>
<dbReference type="Proteomes" id="UP000182498">
    <property type="component" value="Unassembled WGS sequence"/>
</dbReference>
<name>A0A0X2NP16_9CORY</name>
<dbReference type="AlphaFoldDB" id="A0A0X2NP16"/>
<dbReference type="InterPro" id="IPR007061">
    <property type="entry name" value="MST-like"/>
</dbReference>
<dbReference type="OrthoDB" id="4807647at2"/>
<dbReference type="Gene3D" id="1.20.120.450">
    <property type="entry name" value="dinb family like domain"/>
    <property type="match status" value="1"/>
</dbReference>